<organism evidence="4 5">
    <name type="scientific">Enterococcus phoeniculicola ATCC BAA-412</name>
    <dbReference type="NCBI Taxonomy" id="1158610"/>
    <lineage>
        <taxon>Bacteria</taxon>
        <taxon>Bacillati</taxon>
        <taxon>Bacillota</taxon>
        <taxon>Bacilli</taxon>
        <taxon>Lactobacillales</taxon>
        <taxon>Enterococcaceae</taxon>
        <taxon>Enterococcus</taxon>
    </lineage>
</organism>
<feature type="domain" description="HTH tetR-type" evidence="3">
    <location>
        <begin position="6"/>
        <end position="66"/>
    </location>
</feature>
<protein>
    <recommendedName>
        <fullName evidence="3">HTH tetR-type domain-containing protein</fullName>
    </recommendedName>
</protein>
<dbReference type="InterPro" id="IPR001647">
    <property type="entry name" value="HTH_TetR"/>
</dbReference>
<dbReference type="PROSITE" id="PS50977">
    <property type="entry name" value="HTH_TETR_2"/>
    <property type="match status" value="1"/>
</dbReference>
<proteinExistence type="predicted"/>
<keyword evidence="5" id="KW-1185">Reference proteome</keyword>
<keyword evidence="1 2" id="KW-0238">DNA-binding</keyword>
<evidence type="ECO:0000256" key="2">
    <source>
        <dbReference type="PROSITE-ProRule" id="PRU00335"/>
    </source>
</evidence>
<evidence type="ECO:0000313" key="5">
    <source>
        <dbReference type="Proteomes" id="UP000013785"/>
    </source>
</evidence>
<dbReference type="HOGENOM" id="CLU_100170_2_0_9"/>
<evidence type="ECO:0000259" key="3">
    <source>
        <dbReference type="PROSITE" id="PS50977"/>
    </source>
</evidence>
<dbReference type="eggNOG" id="COG1309">
    <property type="taxonomic scope" value="Bacteria"/>
</dbReference>
<dbReference type="InterPro" id="IPR009057">
    <property type="entry name" value="Homeodomain-like_sf"/>
</dbReference>
<dbReference type="RefSeq" id="WP_010768973.1">
    <property type="nucleotide sequence ID" value="NZ_ASWE01000001.1"/>
</dbReference>
<evidence type="ECO:0000313" key="4">
    <source>
        <dbReference type="EMBL" id="EOL41981.1"/>
    </source>
</evidence>
<gene>
    <name evidence="4" type="ORF">UC3_02329</name>
</gene>
<feature type="DNA-binding region" description="H-T-H motif" evidence="2">
    <location>
        <begin position="29"/>
        <end position="48"/>
    </location>
</feature>
<reference evidence="4 5" key="1">
    <citation type="submission" date="2013-02" db="EMBL/GenBank/DDBJ databases">
        <title>The Genome Sequence of Enterococcus phoeniculicola BAA-412.</title>
        <authorList>
            <consortium name="The Broad Institute Genome Sequencing Platform"/>
            <consortium name="The Broad Institute Genome Sequencing Center for Infectious Disease"/>
            <person name="Earl A.M."/>
            <person name="Gilmore M.S."/>
            <person name="Lebreton F."/>
            <person name="Walker B."/>
            <person name="Young S.K."/>
            <person name="Zeng Q."/>
            <person name="Gargeya S."/>
            <person name="Fitzgerald M."/>
            <person name="Haas B."/>
            <person name="Abouelleil A."/>
            <person name="Alvarado L."/>
            <person name="Arachchi H.M."/>
            <person name="Berlin A.M."/>
            <person name="Chapman S.B."/>
            <person name="Dewar J."/>
            <person name="Goldberg J."/>
            <person name="Griggs A."/>
            <person name="Gujja S."/>
            <person name="Hansen M."/>
            <person name="Howarth C."/>
            <person name="Imamovic A."/>
            <person name="Larimer J."/>
            <person name="McCowan C."/>
            <person name="Murphy C."/>
            <person name="Neiman D."/>
            <person name="Pearson M."/>
            <person name="Priest M."/>
            <person name="Roberts A."/>
            <person name="Saif S."/>
            <person name="Shea T."/>
            <person name="Sisk P."/>
            <person name="Sykes S."/>
            <person name="Wortman J."/>
            <person name="Nusbaum C."/>
            <person name="Birren B."/>
        </authorList>
    </citation>
    <scope>NUCLEOTIDE SEQUENCE [LARGE SCALE GENOMIC DNA]</scope>
    <source>
        <strain evidence="4 5">ATCC BAA-412</strain>
    </source>
</reference>
<dbReference type="OrthoDB" id="66596at2"/>
<accession>R3W3G4</accession>
<dbReference type="EMBL" id="AJAT01000017">
    <property type="protein sequence ID" value="EOL41981.1"/>
    <property type="molecule type" value="Genomic_DNA"/>
</dbReference>
<dbReference type="AlphaFoldDB" id="R3W3G4"/>
<comment type="caution">
    <text evidence="4">The sequence shown here is derived from an EMBL/GenBank/DDBJ whole genome shotgun (WGS) entry which is preliminary data.</text>
</comment>
<evidence type="ECO:0000256" key="1">
    <source>
        <dbReference type="ARBA" id="ARBA00023125"/>
    </source>
</evidence>
<name>R3W3G4_9ENTE</name>
<sequence>MVRTKKIHEETLLRSGYEFVLENGFDAISVRKLAKYMGYSTKPIYDEFINLNNFKEALLNYVVTNVTNLILKDSISSTSAFAEEIYLFAATRPKEFTRFFLKDSKCKALIKKQLYIFFKEVIHDNKAKDIERNFDTFWYYTLGKATDIAYN</sequence>
<dbReference type="Gene3D" id="1.10.357.10">
    <property type="entry name" value="Tetracycline Repressor, domain 2"/>
    <property type="match status" value="1"/>
</dbReference>
<dbReference type="GO" id="GO:0003677">
    <property type="term" value="F:DNA binding"/>
    <property type="evidence" value="ECO:0007669"/>
    <property type="project" value="UniProtKB-UniRule"/>
</dbReference>
<dbReference type="STRING" id="154621.RV11_GL003069"/>
<dbReference type="Proteomes" id="UP000013785">
    <property type="component" value="Unassembled WGS sequence"/>
</dbReference>
<dbReference type="SUPFAM" id="SSF46689">
    <property type="entry name" value="Homeodomain-like"/>
    <property type="match status" value="1"/>
</dbReference>
<dbReference type="PATRIC" id="fig|1158610.3.peg.2305"/>